<dbReference type="SMART" id="SM00387">
    <property type="entry name" value="HATPase_c"/>
    <property type="match status" value="1"/>
</dbReference>
<dbReference type="GO" id="GO:0000155">
    <property type="term" value="F:phosphorelay sensor kinase activity"/>
    <property type="evidence" value="ECO:0007669"/>
    <property type="project" value="InterPro"/>
</dbReference>
<dbReference type="GO" id="GO:0051539">
    <property type="term" value="F:4 iron, 4 sulfur cluster binding"/>
    <property type="evidence" value="ECO:0007669"/>
    <property type="project" value="UniProtKB-KW"/>
</dbReference>
<dbReference type="Gene3D" id="3.30.565.10">
    <property type="entry name" value="Histidine kinase-like ATPase, C-terminal domain"/>
    <property type="match status" value="1"/>
</dbReference>
<dbReference type="InterPro" id="IPR005467">
    <property type="entry name" value="His_kinase_dom"/>
</dbReference>
<gene>
    <name evidence="20" type="ORF">NATSA_11835</name>
</gene>
<evidence type="ECO:0000256" key="3">
    <source>
        <dbReference type="ARBA" id="ARBA00004496"/>
    </source>
</evidence>
<accession>A0A8J7RKF4</accession>
<dbReference type="GO" id="GO:0005737">
    <property type="term" value="C:cytoplasm"/>
    <property type="evidence" value="ECO:0007669"/>
    <property type="project" value="UniProtKB-SubCell"/>
</dbReference>
<dbReference type="GO" id="GO:0046983">
    <property type="term" value="F:protein dimerization activity"/>
    <property type="evidence" value="ECO:0007669"/>
    <property type="project" value="InterPro"/>
</dbReference>
<evidence type="ECO:0000256" key="14">
    <source>
        <dbReference type="ARBA" id="ARBA00023004"/>
    </source>
</evidence>
<evidence type="ECO:0000256" key="17">
    <source>
        <dbReference type="ARBA" id="ARBA00024827"/>
    </source>
</evidence>
<evidence type="ECO:0000256" key="10">
    <source>
        <dbReference type="ARBA" id="ARBA00022723"/>
    </source>
</evidence>
<evidence type="ECO:0000256" key="16">
    <source>
        <dbReference type="ARBA" id="ARBA00023014"/>
    </source>
</evidence>
<keyword evidence="21" id="KW-1185">Reference proteome</keyword>
<comment type="catalytic activity">
    <reaction evidence="1">
        <text>ATP + protein L-histidine = ADP + protein N-phospho-L-histidine.</text>
        <dbReference type="EC" id="2.7.13.3"/>
    </reaction>
</comment>
<dbReference type="CDD" id="cd16917">
    <property type="entry name" value="HATPase_UhpB-NarQ-NarX-like"/>
    <property type="match status" value="1"/>
</dbReference>
<dbReference type="PRINTS" id="PR00344">
    <property type="entry name" value="BCTRLSENSOR"/>
</dbReference>
<evidence type="ECO:0000256" key="13">
    <source>
        <dbReference type="ARBA" id="ARBA00022840"/>
    </source>
</evidence>
<dbReference type="InterPro" id="IPR004358">
    <property type="entry name" value="Sig_transdc_His_kin-like_C"/>
</dbReference>
<dbReference type="Proteomes" id="UP000673975">
    <property type="component" value="Unassembled WGS sequence"/>
</dbReference>
<evidence type="ECO:0000256" key="12">
    <source>
        <dbReference type="ARBA" id="ARBA00022777"/>
    </source>
</evidence>
<evidence type="ECO:0000256" key="7">
    <source>
        <dbReference type="ARBA" id="ARBA00022490"/>
    </source>
</evidence>
<dbReference type="EC" id="2.7.13.3" evidence="4"/>
<evidence type="ECO:0000256" key="1">
    <source>
        <dbReference type="ARBA" id="ARBA00000085"/>
    </source>
</evidence>
<keyword evidence="15" id="KW-0902">Two-component regulatory system</keyword>
<keyword evidence="9" id="KW-0808">Transferase</keyword>
<dbReference type="GO" id="GO:0016020">
    <property type="term" value="C:membrane"/>
    <property type="evidence" value="ECO:0007669"/>
    <property type="project" value="InterPro"/>
</dbReference>
<dbReference type="GO" id="GO:0046872">
    <property type="term" value="F:metal ion binding"/>
    <property type="evidence" value="ECO:0007669"/>
    <property type="project" value="UniProtKB-KW"/>
</dbReference>
<evidence type="ECO:0000313" key="21">
    <source>
        <dbReference type="Proteomes" id="UP000673975"/>
    </source>
</evidence>
<reference evidence="20" key="1">
    <citation type="submission" date="2021-02" db="EMBL/GenBank/DDBJ databases">
        <title>Natronogracilivirga saccharolytica gen. nov. sp. nov. a new anaerobic, haloalkiliphilic carbohydrate-fermenting bacterium from soda lake and proposing of Cyclonatronumiaceae fam. nov. in the phylum Balneolaeota.</title>
        <authorList>
            <person name="Zhilina T.N."/>
            <person name="Sorokin D.Y."/>
            <person name="Zavarzina D.G."/>
            <person name="Toshchakov S.V."/>
            <person name="Kublanov I.V."/>
        </authorList>
    </citation>
    <scope>NUCLEOTIDE SEQUENCE</scope>
    <source>
        <strain evidence="20">Z-1702</strain>
    </source>
</reference>
<dbReference type="InterPro" id="IPR003594">
    <property type="entry name" value="HATPase_dom"/>
</dbReference>
<sequence length="277" mass="30999">MKNHDSSHKRLDKKQIKVTEPAGLLFKSNTRNQPVLQNLPAPELPAEKMKNYHPATKTKDQGQGLSSKIETIEEERRKISRELHDGVGQMLTAAFLNLEVLESAIENGDDNALSVLHKIRKLLDTTIQETRNISHSLRPSILDDFGLIPGLRMLAEEFSDATGISTIFQHFNFDARLDPKLETTLYRICQEALNNIARHSGATEATIEIFKRSGNILVSINDNGKGIPKNYHKSQNFRAGTGLNNIKERIELHNGKLSINTMNKSGTELLIEFPAGD</sequence>
<keyword evidence="14" id="KW-0408">Iron</keyword>
<keyword evidence="11" id="KW-0547">Nucleotide-binding</keyword>
<evidence type="ECO:0000256" key="11">
    <source>
        <dbReference type="ARBA" id="ARBA00022741"/>
    </source>
</evidence>
<keyword evidence="6" id="KW-0004">4Fe-4S</keyword>
<evidence type="ECO:0000259" key="19">
    <source>
        <dbReference type="PROSITE" id="PS50109"/>
    </source>
</evidence>
<proteinExistence type="predicted"/>
<dbReference type="InterPro" id="IPR011712">
    <property type="entry name" value="Sig_transdc_His_kin_sub3_dim/P"/>
</dbReference>
<protein>
    <recommendedName>
        <fullName evidence="5">Oxygen sensor histidine kinase NreB</fullName>
        <ecNumber evidence="4">2.7.13.3</ecNumber>
    </recommendedName>
    <alternativeName>
        <fullName evidence="18">Nitrogen regulation protein B</fullName>
    </alternativeName>
</protein>
<evidence type="ECO:0000256" key="4">
    <source>
        <dbReference type="ARBA" id="ARBA00012438"/>
    </source>
</evidence>
<keyword evidence="8" id="KW-0597">Phosphoprotein</keyword>
<dbReference type="AlphaFoldDB" id="A0A8J7RKF4"/>
<evidence type="ECO:0000256" key="2">
    <source>
        <dbReference type="ARBA" id="ARBA00001966"/>
    </source>
</evidence>
<keyword evidence="12 20" id="KW-0418">Kinase</keyword>
<name>A0A8J7RKF4_9BACT</name>
<evidence type="ECO:0000256" key="9">
    <source>
        <dbReference type="ARBA" id="ARBA00022679"/>
    </source>
</evidence>
<dbReference type="PANTHER" id="PTHR24421">
    <property type="entry name" value="NITRATE/NITRITE SENSOR PROTEIN NARX-RELATED"/>
    <property type="match status" value="1"/>
</dbReference>
<keyword evidence="7" id="KW-0963">Cytoplasm</keyword>
<evidence type="ECO:0000256" key="18">
    <source>
        <dbReference type="ARBA" id="ARBA00030800"/>
    </source>
</evidence>
<evidence type="ECO:0000313" key="20">
    <source>
        <dbReference type="EMBL" id="MBP3193360.1"/>
    </source>
</evidence>
<keyword evidence="13" id="KW-0067">ATP-binding</keyword>
<dbReference type="Gene3D" id="1.20.5.1930">
    <property type="match status" value="1"/>
</dbReference>
<dbReference type="RefSeq" id="WP_210512818.1">
    <property type="nucleotide sequence ID" value="NZ_JAFIDN010000010.1"/>
</dbReference>
<dbReference type="GO" id="GO:0005524">
    <property type="term" value="F:ATP binding"/>
    <property type="evidence" value="ECO:0007669"/>
    <property type="project" value="UniProtKB-KW"/>
</dbReference>
<feature type="domain" description="Histidine kinase" evidence="19">
    <location>
        <begin position="185"/>
        <end position="277"/>
    </location>
</feature>
<dbReference type="Pfam" id="PF07730">
    <property type="entry name" value="HisKA_3"/>
    <property type="match status" value="1"/>
</dbReference>
<dbReference type="InterPro" id="IPR050482">
    <property type="entry name" value="Sensor_HK_TwoCompSys"/>
</dbReference>
<evidence type="ECO:0000256" key="5">
    <source>
        <dbReference type="ARBA" id="ARBA00017322"/>
    </source>
</evidence>
<comment type="caution">
    <text evidence="20">The sequence shown here is derived from an EMBL/GenBank/DDBJ whole genome shotgun (WGS) entry which is preliminary data.</text>
</comment>
<keyword evidence="10" id="KW-0479">Metal-binding</keyword>
<keyword evidence="16" id="KW-0411">Iron-sulfur</keyword>
<comment type="cofactor">
    <cofactor evidence="2">
        <name>[4Fe-4S] cluster</name>
        <dbReference type="ChEBI" id="CHEBI:49883"/>
    </cofactor>
</comment>
<organism evidence="20 21">
    <name type="scientific">Natronogracilivirga saccharolytica</name>
    <dbReference type="NCBI Taxonomy" id="2812953"/>
    <lineage>
        <taxon>Bacteria</taxon>
        <taxon>Pseudomonadati</taxon>
        <taxon>Balneolota</taxon>
        <taxon>Balneolia</taxon>
        <taxon>Balneolales</taxon>
        <taxon>Cyclonatronaceae</taxon>
        <taxon>Natronogracilivirga</taxon>
    </lineage>
</organism>
<evidence type="ECO:0000256" key="6">
    <source>
        <dbReference type="ARBA" id="ARBA00022485"/>
    </source>
</evidence>
<dbReference type="PROSITE" id="PS50109">
    <property type="entry name" value="HIS_KIN"/>
    <property type="match status" value="1"/>
</dbReference>
<comment type="function">
    <text evidence="17">Member of the two-component regulatory system NreB/NreC involved in the control of dissimilatory nitrate/nitrite reduction in response to oxygen. NreB functions as a direct oxygen sensor histidine kinase which is autophosphorylated, in the absence of oxygen, probably at the conserved histidine residue, and transfers its phosphate group probably to a conserved aspartate residue of NreC. NreB/NreC activates the expression of the nitrate (narGHJI) and nitrite (nir) reductase operons, as well as the putative nitrate transporter gene narT.</text>
</comment>
<evidence type="ECO:0000256" key="15">
    <source>
        <dbReference type="ARBA" id="ARBA00023012"/>
    </source>
</evidence>
<dbReference type="InterPro" id="IPR036890">
    <property type="entry name" value="HATPase_C_sf"/>
</dbReference>
<dbReference type="Pfam" id="PF02518">
    <property type="entry name" value="HATPase_c"/>
    <property type="match status" value="1"/>
</dbReference>
<dbReference type="SUPFAM" id="SSF55874">
    <property type="entry name" value="ATPase domain of HSP90 chaperone/DNA topoisomerase II/histidine kinase"/>
    <property type="match status" value="1"/>
</dbReference>
<dbReference type="EMBL" id="JAFIDN010000010">
    <property type="protein sequence ID" value="MBP3193360.1"/>
    <property type="molecule type" value="Genomic_DNA"/>
</dbReference>
<comment type="subcellular location">
    <subcellularLocation>
        <location evidence="3">Cytoplasm</location>
    </subcellularLocation>
</comment>
<evidence type="ECO:0000256" key="8">
    <source>
        <dbReference type="ARBA" id="ARBA00022553"/>
    </source>
</evidence>
<dbReference type="PANTHER" id="PTHR24421:SF10">
    <property type="entry name" value="NITRATE_NITRITE SENSOR PROTEIN NARQ"/>
    <property type="match status" value="1"/>
</dbReference>